<evidence type="ECO:0000259" key="1">
    <source>
        <dbReference type="PROSITE" id="PS51411"/>
    </source>
</evidence>
<dbReference type="PANTHER" id="PTHR43830:SF3">
    <property type="entry name" value="PROTEIN PSP1"/>
    <property type="match status" value="1"/>
</dbReference>
<dbReference type="Pfam" id="PF04468">
    <property type="entry name" value="PSP1"/>
    <property type="match status" value="1"/>
</dbReference>
<organism evidence="2 3">
    <name type="scientific">Streptococcus bovimastitidis</name>
    <dbReference type="NCBI Taxonomy" id="1856638"/>
    <lineage>
        <taxon>Bacteria</taxon>
        <taxon>Bacillati</taxon>
        <taxon>Bacillota</taxon>
        <taxon>Bacilli</taxon>
        <taxon>Lactobacillales</taxon>
        <taxon>Streptococcaceae</taxon>
        <taxon>Streptococcus</taxon>
    </lineage>
</organism>
<name>A0A1L8MQ76_9STRE</name>
<dbReference type="PANTHER" id="PTHR43830">
    <property type="entry name" value="PROTEIN PSP1"/>
    <property type="match status" value="1"/>
</dbReference>
<evidence type="ECO:0000313" key="3">
    <source>
        <dbReference type="Proteomes" id="UP000182015"/>
    </source>
</evidence>
<gene>
    <name evidence="2" type="ORF">A9Q68_04860</name>
</gene>
<accession>A0A1L8MQ76</accession>
<dbReference type="RefSeq" id="WP_071793572.1">
    <property type="nucleotide sequence ID" value="NZ_LZDD01000001.1"/>
</dbReference>
<dbReference type="EMBL" id="LZDD01000001">
    <property type="protein sequence ID" value="OJF72876.1"/>
    <property type="molecule type" value="Genomic_DNA"/>
</dbReference>
<dbReference type="InterPro" id="IPR007557">
    <property type="entry name" value="PSP1_C"/>
</dbReference>
<comment type="caution">
    <text evidence="2">The sequence shown here is derived from an EMBL/GenBank/DDBJ whole genome shotgun (WGS) entry which is preliminary data.</text>
</comment>
<keyword evidence="3" id="KW-1185">Reference proteome</keyword>
<dbReference type="GO" id="GO:0005737">
    <property type="term" value="C:cytoplasm"/>
    <property type="evidence" value="ECO:0007669"/>
    <property type="project" value="TreeGrafter"/>
</dbReference>
<dbReference type="STRING" id="1856638.A9Q68_04860"/>
<dbReference type="OrthoDB" id="9779344at2"/>
<proteinExistence type="predicted"/>
<dbReference type="AlphaFoldDB" id="A0A1L8MQ76"/>
<feature type="domain" description="PSP1 C-terminal" evidence="1">
    <location>
        <begin position="60"/>
        <end position="145"/>
    </location>
</feature>
<dbReference type="PROSITE" id="PS51411">
    <property type="entry name" value="PSP1_C"/>
    <property type="match status" value="1"/>
</dbReference>
<reference evidence="3" key="1">
    <citation type="submission" date="2016-06" db="EMBL/GenBank/DDBJ databases">
        <authorList>
            <person name="de Vries S.P.W."/>
            <person name="Hadjirin N.F."/>
            <person name="Lay E.M."/>
            <person name="Zadoks R.N."/>
            <person name="Peacock S.J."/>
            <person name="Parkhill J."/>
            <person name="Grant A.J."/>
            <person name="Mcdougall S."/>
            <person name="Holmes M.A."/>
        </authorList>
    </citation>
    <scope>NUCLEOTIDE SEQUENCE [LARGE SCALE GENOMIC DNA]</scope>
    <source>
        <strain evidence="3">NZ1587</strain>
    </source>
</reference>
<protein>
    <submittedName>
        <fullName evidence="2">Signal peptidase II</fullName>
    </submittedName>
</protein>
<dbReference type="NCBIfam" id="NF041131">
    <property type="entry name" value="RicT_YaaT_fam"/>
    <property type="match status" value="1"/>
</dbReference>
<evidence type="ECO:0000313" key="2">
    <source>
        <dbReference type="EMBL" id="OJF72876.1"/>
    </source>
</evidence>
<sequence>MISTIGVRFAESPATKYVKTETDYPLDSWLVVKEAKGNQLVQVTKAMKAFKESNLPKDMPEVIRQANEMDKKTFLANQNFAENSKDQVRDLIEQNQLDMKLIDIFFPLDRNYVLITFSADERVDFRQLLKDLAALFRTRIELRQLNSREEAKVYGGIGPCGRPICCSSFLGEFPTVSIKMLKNQSLSLNSGKNLGYCGRLLCCLQYEDDFYSDSKKKFPDYGTIVETDQGPGRVVGINIFDDTLKIMVDEKQAVLTYPLEEVSIGK</sequence>
<dbReference type="InterPro" id="IPR047767">
    <property type="entry name" value="PSP1-like"/>
</dbReference>
<dbReference type="Proteomes" id="UP000182015">
    <property type="component" value="Unassembled WGS sequence"/>
</dbReference>